<dbReference type="InterPro" id="IPR001173">
    <property type="entry name" value="Glyco_trans_2-like"/>
</dbReference>
<dbReference type="PROSITE" id="PS51918">
    <property type="entry name" value="RADICAL_SAM"/>
    <property type="match status" value="1"/>
</dbReference>
<dbReference type="PANTHER" id="PTHR11228">
    <property type="entry name" value="RADICAL SAM DOMAIN PROTEIN"/>
    <property type="match status" value="1"/>
</dbReference>
<dbReference type="SUPFAM" id="SSF53448">
    <property type="entry name" value="Nucleotide-diphospho-sugar transferases"/>
    <property type="match status" value="1"/>
</dbReference>
<keyword evidence="1" id="KW-0949">S-adenosyl-L-methionine</keyword>
<name>A0A1G1YIN4_9BACT</name>
<dbReference type="Gene3D" id="3.90.550.10">
    <property type="entry name" value="Spore Coat Polysaccharide Biosynthesis Protein SpsA, Chain A"/>
    <property type="match status" value="1"/>
</dbReference>
<dbReference type="GO" id="GO:0003824">
    <property type="term" value="F:catalytic activity"/>
    <property type="evidence" value="ECO:0007669"/>
    <property type="project" value="InterPro"/>
</dbReference>
<protein>
    <recommendedName>
        <fullName evidence="6">Radical SAM core domain-containing protein</fullName>
    </recommendedName>
</protein>
<organism evidence="7 8">
    <name type="scientific">Candidatus Buchananbacteria bacterium RIFCSPLOWO2_01_FULL_39_33</name>
    <dbReference type="NCBI Taxonomy" id="1797543"/>
    <lineage>
        <taxon>Bacteria</taxon>
        <taxon>Candidatus Buchananiibacteriota</taxon>
    </lineage>
</organism>
<evidence type="ECO:0000313" key="7">
    <source>
        <dbReference type="EMBL" id="OGY52208.1"/>
    </source>
</evidence>
<keyword evidence="4" id="KW-0411">Iron-sulfur</keyword>
<keyword evidence="5" id="KW-0472">Membrane</keyword>
<keyword evidence="5" id="KW-0812">Transmembrane</keyword>
<dbReference type="InterPro" id="IPR013785">
    <property type="entry name" value="Aldolase_TIM"/>
</dbReference>
<reference evidence="7 8" key="1">
    <citation type="journal article" date="2016" name="Nat. Commun.">
        <title>Thousands of microbial genomes shed light on interconnected biogeochemical processes in an aquifer system.</title>
        <authorList>
            <person name="Anantharaman K."/>
            <person name="Brown C.T."/>
            <person name="Hug L.A."/>
            <person name="Sharon I."/>
            <person name="Castelle C.J."/>
            <person name="Probst A.J."/>
            <person name="Thomas B.C."/>
            <person name="Singh A."/>
            <person name="Wilkins M.J."/>
            <person name="Karaoz U."/>
            <person name="Brodie E.L."/>
            <person name="Williams K.H."/>
            <person name="Hubbard S.S."/>
            <person name="Banfield J.F."/>
        </authorList>
    </citation>
    <scope>NUCLEOTIDE SEQUENCE [LARGE SCALE GENOMIC DNA]</scope>
</reference>
<dbReference type="InterPro" id="IPR023885">
    <property type="entry name" value="4Fe4S-binding_SPASM_dom"/>
</dbReference>
<sequence length="685" mass="78542">MLFSVVVPAYNAQETLAKCLRSVYKQKFSDYEVIVVDDGSTDNTAQIASDFLARVIKQSPNVGPAAARNISIKASQGEIVVFIDADVAFRDDDALAKLAEVFKGRNDIAGVIMIKDKVPLNPGPTPFYWALYKYYLWNKPAEYQTSFTTERSAVRREIFDSVGYFNEKYKKADVEDFEFGYRLSEAGHKLLIVRDIKVMHHFETFQQTTKKTLKRSWQWIRLFLKRKKFDPVYSSQERGIKTLIAAALVPVFLLAIVWPIWLWLLSALFIIYLYYNLGFYLFLIKDRKSIFILPFTILDIYICFLTALGAGSSVIVLLIKKPLEIIRSKIKNKYVNGLRGLFAKTPTYIILYVTARCNARCKMCFYWRDIDLADQRQELSLEEIEKISQSFGFLQYLTLTGGEPTLRNDLPAIARIFDRNNNLQFLSIPTNSVLVDKTKEVVEEILRTTNNLYLKMCLSLDGLGQTHDDIRGVPGLFAKALANYNNLVKLKETVKDFEIMINMTISSYNVHQVKEVMNFVRTKMPKAVFDACWTRGDARLEESKSLAAEDYKKAMDLINQDQRNFSSGFSLAKIMVANKLVARDLIYLILSGKRRIFPCTAGKKMVIISERGEVKPCEILPFSFGNLRNFNYDIKKILNSSKAKEVLDHVKNKKCVCTFENAIQNSIVNSPSLWPKLLMKIIKNK</sequence>
<dbReference type="GO" id="GO:0046872">
    <property type="term" value="F:metal ion binding"/>
    <property type="evidence" value="ECO:0007669"/>
    <property type="project" value="UniProtKB-KW"/>
</dbReference>
<dbReference type="SUPFAM" id="SSF102114">
    <property type="entry name" value="Radical SAM enzymes"/>
    <property type="match status" value="1"/>
</dbReference>
<feature type="transmembrane region" description="Helical" evidence="5">
    <location>
        <begin position="243"/>
        <end position="261"/>
    </location>
</feature>
<keyword evidence="3" id="KW-0408">Iron</keyword>
<dbReference type="Pfam" id="PF13186">
    <property type="entry name" value="SPASM"/>
    <property type="match status" value="1"/>
</dbReference>
<dbReference type="Gene3D" id="3.20.20.70">
    <property type="entry name" value="Aldolase class I"/>
    <property type="match status" value="1"/>
</dbReference>
<dbReference type="GO" id="GO:0051536">
    <property type="term" value="F:iron-sulfur cluster binding"/>
    <property type="evidence" value="ECO:0007669"/>
    <property type="project" value="UniProtKB-KW"/>
</dbReference>
<dbReference type="CDD" id="cd01335">
    <property type="entry name" value="Radical_SAM"/>
    <property type="match status" value="1"/>
</dbReference>
<dbReference type="AlphaFoldDB" id="A0A1G1YIN4"/>
<dbReference type="InterPro" id="IPR058240">
    <property type="entry name" value="rSAM_sf"/>
</dbReference>
<gene>
    <name evidence="7" type="ORF">A3A02_03390</name>
</gene>
<evidence type="ECO:0000256" key="1">
    <source>
        <dbReference type="ARBA" id="ARBA00022691"/>
    </source>
</evidence>
<accession>A0A1G1YIN4</accession>
<keyword evidence="5" id="KW-1133">Transmembrane helix</keyword>
<evidence type="ECO:0000256" key="2">
    <source>
        <dbReference type="ARBA" id="ARBA00022723"/>
    </source>
</evidence>
<dbReference type="SFLD" id="SFLDS00029">
    <property type="entry name" value="Radical_SAM"/>
    <property type="match status" value="1"/>
</dbReference>
<dbReference type="PANTHER" id="PTHR11228:SF7">
    <property type="entry name" value="PQQA PEPTIDE CYCLASE"/>
    <property type="match status" value="1"/>
</dbReference>
<dbReference type="InterPro" id="IPR007197">
    <property type="entry name" value="rSAM"/>
</dbReference>
<proteinExistence type="predicted"/>
<feature type="transmembrane region" description="Helical" evidence="5">
    <location>
        <begin position="267"/>
        <end position="284"/>
    </location>
</feature>
<dbReference type="Pfam" id="PF00535">
    <property type="entry name" value="Glycos_transf_2"/>
    <property type="match status" value="1"/>
</dbReference>
<evidence type="ECO:0000259" key="6">
    <source>
        <dbReference type="PROSITE" id="PS51918"/>
    </source>
</evidence>
<dbReference type="Proteomes" id="UP000177376">
    <property type="component" value="Unassembled WGS sequence"/>
</dbReference>
<dbReference type="Pfam" id="PF04055">
    <property type="entry name" value="Radical_SAM"/>
    <property type="match status" value="1"/>
</dbReference>
<evidence type="ECO:0000256" key="5">
    <source>
        <dbReference type="SAM" id="Phobius"/>
    </source>
</evidence>
<dbReference type="InterPro" id="IPR029044">
    <property type="entry name" value="Nucleotide-diphossugar_trans"/>
</dbReference>
<comment type="caution">
    <text evidence="7">The sequence shown here is derived from an EMBL/GenBank/DDBJ whole genome shotgun (WGS) entry which is preliminary data.</text>
</comment>
<feature type="domain" description="Radical SAM core" evidence="6">
    <location>
        <begin position="341"/>
        <end position="561"/>
    </location>
</feature>
<evidence type="ECO:0000256" key="4">
    <source>
        <dbReference type="ARBA" id="ARBA00023014"/>
    </source>
</evidence>
<keyword evidence="2" id="KW-0479">Metal-binding</keyword>
<dbReference type="EMBL" id="MHIM01000023">
    <property type="protein sequence ID" value="OGY52208.1"/>
    <property type="molecule type" value="Genomic_DNA"/>
</dbReference>
<evidence type="ECO:0000256" key="3">
    <source>
        <dbReference type="ARBA" id="ARBA00023004"/>
    </source>
</evidence>
<feature type="transmembrane region" description="Helical" evidence="5">
    <location>
        <begin position="291"/>
        <end position="319"/>
    </location>
</feature>
<evidence type="ECO:0000313" key="8">
    <source>
        <dbReference type="Proteomes" id="UP000177376"/>
    </source>
</evidence>
<dbReference type="SFLD" id="SFLDG01067">
    <property type="entry name" value="SPASM/twitch_domain_containing"/>
    <property type="match status" value="1"/>
</dbReference>
<dbReference type="InterPro" id="IPR050377">
    <property type="entry name" value="Radical_SAM_PqqE_MftC-like"/>
</dbReference>